<dbReference type="RefSeq" id="WP_096716734.1">
    <property type="nucleotide sequence ID" value="NZ_MTZV01000001.1"/>
</dbReference>
<dbReference type="PANTHER" id="PTHR30346:SF0">
    <property type="entry name" value="HCA OPERON TRANSCRIPTIONAL ACTIVATOR HCAR"/>
    <property type="match status" value="1"/>
</dbReference>
<comment type="similarity">
    <text evidence="1">Belongs to the LysR transcriptional regulatory family.</text>
</comment>
<evidence type="ECO:0000313" key="6">
    <source>
        <dbReference type="EMBL" id="PCE28917.1"/>
    </source>
</evidence>
<sequence length="302" mass="33087">MHNFGFDLRQLRAFVTVASELNFLRAAQLLHVSQPTLSQTIRQLEGTLGVSLFNRNTRNVALTQAGEELVKDAKKILDYAQKFIENADDHVRGIRGVLNVGFLTGTGVDLMPEVLRAFGEKYPEVRVLVKEFDFSKPEAGINEDMDVAILRPPVSTEGVELEILLEETCVACLPQAHRLAKAANLSIYDLLDEPIVAAPSQGIWRNYWIADDYRGGRGAKVVHEAATVESELQAVASGRGISITALSTALFYSRPGVVFPPIRDMPPCRIAVALPQTATKAARNFADIAVNVAEAHRAREAV</sequence>
<name>A0A2A4F7G5_9BURK</name>
<keyword evidence="3" id="KW-0238">DNA-binding</keyword>
<dbReference type="Pfam" id="PF00126">
    <property type="entry name" value="HTH_1"/>
    <property type="match status" value="1"/>
</dbReference>
<dbReference type="GO" id="GO:0003677">
    <property type="term" value="F:DNA binding"/>
    <property type="evidence" value="ECO:0007669"/>
    <property type="project" value="UniProtKB-KW"/>
</dbReference>
<dbReference type="PANTHER" id="PTHR30346">
    <property type="entry name" value="TRANSCRIPTIONAL DUAL REGULATOR HCAR-RELATED"/>
    <property type="match status" value="1"/>
</dbReference>
<dbReference type="PROSITE" id="PS50931">
    <property type="entry name" value="HTH_LYSR"/>
    <property type="match status" value="1"/>
</dbReference>
<reference evidence="6 7" key="1">
    <citation type="submission" date="2017-01" db="EMBL/GenBank/DDBJ databases">
        <title>Whole-Genome Shotgun Sequencing of Two beta-Proteobacterial Species in Search of the Bulgecin Biosynthetic Cluster.</title>
        <authorList>
            <person name="Horsman M.E."/>
            <person name="Marous D.R."/>
            <person name="Li R."/>
            <person name="Oliver R.A."/>
            <person name="Byun B."/>
            <person name="Emrich S.J."/>
            <person name="Boggess B."/>
            <person name="Townsend C.A."/>
            <person name="Mobashery S."/>
        </authorList>
    </citation>
    <scope>NUCLEOTIDE SEQUENCE [LARGE SCALE GENOMIC DNA]</scope>
    <source>
        <strain evidence="6 7">ATCC 31363</strain>
    </source>
</reference>
<dbReference type="SUPFAM" id="SSF53850">
    <property type="entry name" value="Periplasmic binding protein-like II"/>
    <property type="match status" value="1"/>
</dbReference>
<dbReference type="CDD" id="cd08414">
    <property type="entry name" value="PBP2_LTTR_aromatics_like"/>
    <property type="match status" value="1"/>
</dbReference>
<keyword evidence="4" id="KW-0804">Transcription</keyword>
<dbReference type="SUPFAM" id="SSF46785">
    <property type="entry name" value="Winged helix' DNA-binding domain"/>
    <property type="match status" value="1"/>
</dbReference>
<feature type="domain" description="HTH lysR-type" evidence="5">
    <location>
        <begin position="6"/>
        <end position="63"/>
    </location>
</feature>
<evidence type="ECO:0000256" key="4">
    <source>
        <dbReference type="ARBA" id="ARBA00023163"/>
    </source>
</evidence>
<dbReference type="EMBL" id="MTZV01000001">
    <property type="protein sequence ID" value="PCE28917.1"/>
    <property type="molecule type" value="Genomic_DNA"/>
</dbReference>
<dbReference type="InterPro" id="IPR005119">
    <property type="entry name" value="LysR_subst-bd"/>
</dbReference>
<evidence type="ECO:0000313" key="7">
    <source>
        <dbReference type="Proteomes" id="UP000218022"/>
    </source>
</evidence>
<dbReference type="InterPro" id="IPR036390">
    <property type="entry name" value="WH_DNA-bd_sf"/>
</dbReference>
<dbReference type="GO" id="GO:0003700">
    <property type="term" value="F:DNA-binding transcription factor activity"/>
    <property type="evidence" value="ECO:0007669"/>
    <property type="project" value="InterPro"/>
</dbReference>
<dbReference type="Gene3D" id="3.40.190.10">
    <property type="entry name" value="Periplasmic binding protein-like II"/>
    <property type="match status" value="2"/>
</dbReference>
<dbReference type="PRINTS" id="PR00039">
    <property type="entry name" value="HTHLYSR"/>
</dbReference>
<evidence type="ECO:0000256" key="1">
    <source>
        <dbReference type="ARBA" id="ARBA00009437"/>
    </source>
</evidence>
<comment type="caution">
    <text evidence="6">The sequence shown here is derived from an EMBL/GenBank/DDBJ whole genome shotgun (WGS) entry which is preliminary data.</text>
</comment>
<dbReference type="GO" id="GO:0032993">
    <property type="term" value="C:protein-DNA complex"/>
    <property type="evidence" value="ECO:0007669"/>
    <property type="project" value="TreeGrafter"/>
</dbReference>
<dbReference type="AlphaFoldDB" id="A0A2A4F7G5"/>
<evidence type="ECO:0000256" key="2">
    <source>
        <dbReference type="ARBA" id="ARBA00023015"/>
    </source>
</evidence>
<dbReference type="Pfam" id="PF03466">
    <property type="entry name" value="LysR_substrate"/>
    <property type="match status" value="1"/>
</dbReference>
<dbReference type="FunFam" id="1.10.10.10:FF:000001">
    <property type="entry name" value="LysR family transcriptional regulator"/>
    <property type="match status" value="1"/>
</dbReference>
<gene>
    <name evidence="6" type="ORF">BWP39_01600</name>
</gene>
<proteinExistence type="inferred from homology"/>
<protein>
    <submittedName>
        <fullName evidence="6">LysR family transcriptional regulator</fullName>
    </submittedName>
</protein>
<keyword evidence="2" id="KW-0805">Transcription regulation</keyword>
<dbReference type="InterPro" id="IPR000847">
    <property type="entry name" value="LysR_HTH_N"/>
</dbReference>
<evidence type="ECO:0000259" key="5">
    <source>
        <dbReference type="PROSITE" id="PS50931"/>
    </source>
</evidence>
<dbReference type="Gene3D" id="1.10.10.10">
    <property type="entry name" value="Winged helix-like DNA-binding domain superfamily/Winged helix DNA-binding domain"/>
    <property type="match status" value="1"/>
</dbReference>
<organism evidence="6 7">
    <name type="scientific">Paraburkholderia acidicola</name>
    <dbReference type="NCBI Taxonomy" id="1912599"/>
    <lineage>
        <taxon>Bacteria</taxon>
        <taxon>Pseudomonadati</taxon>
        <taxon>Pseudomonadota</taxon>
        <taxon>Betaproteobacteria</taxon>
        <taxon>Burkholderiales</taxon>
        <taxon>Burkholderiaceae</taxon>
        <taxon>Paraburkholderia</taxon>
    </lineage>
</organism>
<dbReference type="Proteomes" id="UP000218022">
    <property type="component" value="Unassembled WGS sequence"/>
</dbReference>
<accession>A0A2A4F7G5</accession>
<evidence type="ECO:0000256" key="3">
    <source>
        <dbReference type="ARBA" id="ARBA00023125"/>
    </source>
</evidence>
<dbReference type="InterPro" id="IPR036388">
    <property type="entry name" value="WH-like_DNA-bd_sf"/>
</dbReference>
<dbReference type="OrthoDB" id="646694at2"/>